<name>A0ABR7NMN7_9FIRM</name>
<proteinExistence type="predicted"/>
<evidence type="ECO:0000313" key="1">
    <source>
        <dbReference type="EMBL" id="MBC8577681.1"/>
    </source>
</evidence>
<evidence type="ECO:0000313" key="2">
    <source>
        <dbReference type="Proteomes" id="UP000658131"/>
    </source>
</evidence>
<organism evidence="1 2">
    <name type="scientific">Yanshouia hominis</name>
    <dbReference type="NCBI Taxonomy" id="2763673"/>
    <lineage>
        <taxon>Bacteria</taxon>
        <taxon>Bacillati</taxon>
        <taxon>Bacillota</taxon>
        <taxon>Clostridia</taxon>
        <taxon>Eubacteriales</taxon>
        <taxon>Oscillospiraceae</taxon>
        <taxon>Yanshouia</taxon>
    </lineage>
</organism>
<sequence length="62" mass="6932">MEMLRDSGYLCGCELKRGLGDTYSIAGKPRITLKGLEYLQDNSMMQKAKGALQDFKQATPFL</sequence>
<dbReference type="InterPro" id="IPR036390">
    <property type="entry name" value="WH_DNA-bd_sf"/>
</dbReference>
<dbReference type="Gene3D" id="1.10.10.10">
    <property type="entry name" value="Winged helix-like DNA-binding domain superfamily/Winged helix DNA-binding domain"/>
    <property type="match status" value="1"/>
</dbReference>
<keyword evidence="2" id="KW-1185">Reference proteome</keyword>
<dbReference type="SUPFAM" id="SSF46785">
    <property type="entry name" value="Winged helix' DNA-binding domain"/>
    <property type="match status" value="1"/>
</dbReference>
<dbReference type="EMBL" id="JACRTB010000042">
    <property type="protein sequence ID" value="MBC8577681.1"/>
    <property type="molecule type" value="Genomic_DNA"/>
</dbReference>
<dbReference type="InterPro" id="IPR018597">
    <property type="entry name" value="Phage_Tuc2009_YjcQ"/>
</dbReference>
<comment type="caution">
    <text evidence="1">The sequence shown here is derived from an EMBL/GenBank/DDBJ whole genome shotgun (WGS) entry which is preliminary data.</text>
</comment>
<accession>A0ABR7NMN7</accession>
<protein>
    <submittedName>
        <fullName evidence="1">Uncharacterized protein</fullName>
    </submittedName>
</protein>
<dbReference type="Pfam" id="PF09639">
    <property type="entry name" value="YjcQ"/>
    <property type="match status" value="1"/>
</dbReference>
<gene>
    <name evidence="1" type="ORF">H8717_14895</name>
</gene>
<dbReference type="InterPro" id="IPR036388">
    <property type="entry name" value="WH-like_DNA-bd_sf"/>
</dbReference>
<dbReference type="Proteomes" id="UP000658131">
    <property type="component" value="Unassembled WGS sequence"/>
</dbReference>
<reference evidence="1 2" key="1">
    <citation type="submission" date="2020-08" db="EMBL/GenBank/DDBJ databases">
        <title>Genome public.</title>
        <authorList>
            <person name="Liu C."/>
            <person name="Sun Q."/>
        </authorList>
    </citation>
    <scope>NUCLEOTIDE SEQUENCE [LARGE SCALE GENOMIC DNA]</scope>
    <source>
        <strain evidence="1 2">BX1</strain>
    </source>
</reference>